<dbReference type="PANTHER" id="PTHR33507">
    <property type="entry name" value="INNER MEMBRANE PROTEIN YBBJ"/>
    <property type="match status" value="1"/>
</dbReference>
<name>A0ABP6RU43_9PSEU</name>
<protein>
    <submittedName>
        <fullName evidence="7">NfeD family protein</fullName>
    </submittedName>
</protein>
<keyword evidence="2 5" id="KW-0812">Transmembrane</keyword>
<evidence type="ECO:0000256" key="2">
    <source>
        <dbReference type="ARBA" id="ARBA00022692"/>
    </source>
</evidence>
<evidence type="ECO:0000256" key="5">
    <source>
        <dbReference type="SAM" id="Phobius"/>
    </source>
</evidence>
<evidence type="ECO:0000256" key="4">
    <source>
        <dbReference type="ARBA" id="ARBA00023136"/>
    </source>
</evidence>
<evidence type="ECO:0000259" key="6">
    <source>
        <dbReference type="Pfam" id="PF01957"/>
    </source>
</evidence>
<sequence length="142" mass="14417">MAPVVWLIIGVILVAAEVLSGEFVLVMLGLAALGTALVVLAGAPTWLAAVVFAALAGGLVLGARPALKRRFLGGRELKTNVDALVGKHAVVVATVDHQGGRVRIDGDVWSARASAEADVFEADSTVLVTEISGATAIVAAQP</sequence>
<dbReference type="RefSeq" id="WP_258349247.1">
    <property type="nucleotide sequence ID" value="NZ_BAAAYK010000038.1"/>
</dbReference>
<dbReference type="InterPro" id="IPR052165">
    <property type="entry name" value="Membrane_assoc_protease"/>
</dbReference>
<dbReference type="SUPFAM" id="SSF141322">
    <property type="entry name" value="NfeD domain-like"/>
    <property type="match status" value="1"/>
</dbReference>
<dbReference type="InterPro" id="IPR012340">
    <property type="entry name" value="NA-bd_OB-fold"/>
</dbReference>
<evidence type="ECO:0000313" key="8">
    <source>
        <dbReference type="Proteomes" id="UP001500483"/>
    </source>
</evidence>
<dbReference type="Gene3D" id="2.40.50.140">
    <property type="entry name" value="Nucleic acid-binding proteins"/>
    <property type="match status" value="1"/>
</dbReference>
<gene>
    <name evidence="7" type="ORF">GCM10020366_31310</name>
</gene>
<evidence type="ECO:0000256" key="1">
    <source>
        <dbReference type="ARBA" id="ARBA00004141"/>
    </source>
</evidence>
<comment type="caution">
    <text evidence="7">The sequence shown here is derived from an EMBL/GenBank/DDBJ whole genome shotgun (WGS) entry which is preliminary data.</text>
</comment>
<dbReference type="Proteomes" id="UP001500483">
    <property type="component" value="Unassembled WGS sequence"/>
</dbReference>
<dbReference type="EMBL" id="BAAAYK010000038">
    <property type="protein sequence ID" value="GAA3358601.1"/>
    <property type="molecule type" value="Genomic_DNA"/>
</dbReference>
<dbReference type="Pfam" id="PF01957">
    <property type="entry name" value="NfeD"/>
    <property type="match status" value="1"/>
</dbReference>
<evidence type="ECO:0000256" key="3">
    <source>
        <dbReference type="ARBA" id="ARBA00022989"/>
    </source>
</evidence>
<dbReference type="PANTHER" id="PTHR33507:SF3">
    <property type="entry name" value="INNER MEMBRANE PROTEIN YBBJ"/>
    <property type="match status" value="1"/>
</dbReference>
<keyword evidence="8" id="KW-1185">Reference proteome</keyword>
<organism evidence="7 8">
    <name type="scientific">Saccharopolyspora gregorii</name>
    <dbReference type="NCBI Taxonomy" id="33914"/>
    <lineage>
        <taxon>Bacteria</taxon>
        <taxon>Bacillati</taxon>
        <taxon>Actinomycetota</taxon>
        <taxon>Actinomycetes</taxon>
        <taxon>Pseudonocardiales</taxon>
        <taxon>Pseudonocardiaceae</taxon>
        <taxon>Saccharopolyspora</taxon>
    </lineage>
</organism>
<reference evidence="8" key="1">
    <citation type="journal article" date="2019" name="Int. J. Syst. Evol. Microbiol.">
        <title>The Global Catalogue of Microorganisms (GCM) 10K type strain sequencing project: providing services to taxonomists for standard genome sequencing and annotation.</title>
        <authorList>
            <consortium name="The Broad Institute Genomics Platform"/>
            <consortium name="The Broad Institute Genome Sequencing Center for Infectious Disease"/>
            <person name="Wu L."/>
            <person name="Ma J."/>
        </authorList>
    </citation>
    <scope>NUCLEOTIDE SEQUENCE [LARGE SCALE GENOMIC DNA]</scope>
    <source>
        <strain evidence="8">JCM 9687</strain>
    </source>
</reference>
<feature type="domain" description="NfeD-like C-terminal" evidence="6">
    <location>
        <begin position="81"/>
        <end position="138"/>
    </location>
</feature>
<accession>A0ABP6RU43</accession>
<evidence type="ECO:0000313" key="7">
    <source>
        <dbReference type="EMBL" id="GAA3358601.1"/>
    </source>
</evidence>
<feature type="transmembrane region" description="Helical" evidence="5">
    <location>
        <begin position="30"/>
        <end position="61"/>
    </location>
</feature>
<keyword evidence="3 5" id="KW-1133">Transmembrane helix</keyword>
<dbReference type="InterPro" id="IPR002810">
    <property type="entry name" value="NfeD-like_C"/>
</dbReference>
<comment type="subcellular location">
    <subcellularLocation>
        <location evidence="1">Membrane</location>
        <topology evidence="1">Multi-pass membrane protein</topology>
    </subcellularLocation>
</comment>
<keyword evidence="4 5" id="KW-0472">Membrane</keyword>
<proteinExistence type="predicted"/>